<evidence type="ECO:0000313" key="3">
    <source>
        <dbReference type="Proteomes" id="UP001054857"/>
    </source>
</evidence>
<gene>
    <name evidence="2" type="ORF">Agub_g8013</name>
</gene>
<dbReference type="EMBL" id="BMAR01000014">
    <property type="protein sequence ID" value="GFR46439.1"/>
    <property type="molecule type" value="Genomic_DNA"/>
</dbReference>
<keyword evidence="3" id="KW-1185">Reference proteome</keyword>
<organism evidence="2 3">
    <name type="scientific">Astrephomene gubernaculifera</name>
    <dbReference type="NCBI Taxonomy" id="47775"/>
    <lineage>
        <taxon>Eukaryota</taxon>
        <taxon>Viridiplantae</taxon>
        <taxon>Chlorophyta</taxon>
        <taxon>core chlorophytes</taxon>
        <taxon>Chlorophyceae</taxon>
        <taxon>CS clade</taxon>
        <taxon>Chlamydomonadales</taxon>
        <taxon>Astrephomenaceae</taxon>
        <taxon>Astrephomene</taxon>
    </lineage>
</organism>
<proteinExistence type="predicted"/>
<sequence>MESPTKKSLRWLAEHPESPVASRASRALEVIVNQLPEPFRNGLGPDTSLEESLQRLTSQRSAMPDKDPMLSHIDAAIIPLVEIQRGMFGGGPYELLDLKETNLYAKVSDILGIKYLSEADSIDVQQEVEGILWGPARRPLVCLPVQLCKGKAVNVFLLVDTSAPVTELSPSVFTALGCDTIPKAAIVNLGGFSRTRVRLCDQGEHSNHRDIPILGADFLADNKCLLEVNYPLKTVKIRFL</sequence>
<dbReference type="Proteomes" id="UP001054857">
    <property type="component" value="Unassembled WGS sequence"/>
</dbReference>
<protein>
    <submittedName>
        <fullName evidence="2">Uncharacterized protein</fullName>
    </submittedName>
</protein>
<dbReference type="AlphaFoldDB" id="A0AAD3DR01"/>
<evidence type="ECO:0000256" key="1">
    <source>
        <dbReference type="SAM" id="MobiDB-lite"/>
    </source>
</evidence>
<accession>A0AAD3DR01</accession>
<reference evidence="2 3" key="1">
    <citation type="journal article" date="2021" name="Sci. Rep.">
        <title>Genome sequencing of the multicellular alga Astrephomene provides insights into convergent evolution of germ-soma differentiation.</title>
        <authorList>
            <person name="Yamashita S."/>
            <person name="Yamamoto K."/>
            <person name="Matsuzaki R."/>
            <person name="Suzuki S."/>
            <person name="Yamaguchi H."/>
            <person name="Hirooka S."/>
            <person name="Minakuchi Y."/>
            <person name="Miyagishima S."/>
            <person name="Kawachi M."/>
            <person name="Toyoda A."/>
            <person name="Nozaki H."/>
        </authorList>
    </citation>
    <scope>NUCLEOTIDE SEQUENCE [LARGE SCALE GENOMIC DNA]</scope>
    <source>
        <strain evidence="2 3">NIES-4017</strain>
    </source>
</reference>
<evidence type="ECO:0000313" key="2">
    <source>
        <dbReference type="EMBL" id="GFR46439.1"/>
    </source>
</evidence>
<name>A0AAD3DR01_9CHLO</name>
<feature type="region of interest" description="Disordered" evidence="1">
    <location>
        <begin position="1"/>
        <end position="22"/>
    </location>
</feature>
<comment type="caution">
    <text evidence="2">The sequence shown here is derived from an EMBL/GenBank/DDBJ whole genome shotgun (WGS) entry which is preliminary data.</text>
</comment>